<feature type="domain" description="F-box" evidence="1">
    <location>
        <begin position="68"/>
        <end position="106"/>
    </location>
</feature>
<name>D8QAP9_SCHCM</name>
<dbReference type="OMA" id="ECIARAW"/>
<dbReference type="InterPro" id="IPR001810">
    <property type="entry name" value="F-box_dom"/>
</dbReference>
<dbReference type="VEuPathDB" id="FungiDB:SCHCODRAFT_02600684"/>
<evidence type="ECO:0000313" key="2">
    <source>
        <dbReference type="EMBL" id="EFI95443.1"/>
    </source>
</evidence>
<gene>
    <name evidence="2" type="ORF">SCHCODRAFT_236291</name>
</gene>
<reference evidence="2 3" key="1">
    <citation type="journal article" date="2010" name="Nat. Biotechnol.">
        <title>Genome sequence of the model mushroom Schizophyllum commune.</title>
        <authorList>
            <person name="Ohm R.A."/>
            <person name="de Jong J.F."/>
            <person name="Lugones L.G."/>
            <person name="Aerts A."/>
            <person name="Kothe E."/>
            <person name="Stajich J.E."/>
            <person name="de Vries R.P."/>
            <person name="Record E."/>
            <person name="Levasseur A."/>
            <person name="Baker S.E."/>
            <person name="Bartholomew K.A."/>
            <person name="Coutinho P.M."/>
            <person name="Erdmann S."/>
            <person name="Fowler T.J."/>
            <person name="Gathman A.C."/>
            <person name="Lombard V."/>
            <person name="Henrissat B."/>
            <person name="Knabe N."/>
            <person name="Kuees U."/>
            <person name="Lilly W.W."/>
            <person name="Lindquist E."/>
            <person name="Lucas S."/>
            <person name="Magnuson J.K."/>
            <person name="Piumi F."/>
            <person name="Raudaskoski M."/>
            <person name="Salamov A."/>
            <person name="Schmutz J."/>
            <person name="Schwarze F.W.M.R."/>
            <person name="vanKuyk P.A."/>
            <person name="Horton J.S."/>
            <person name="Grigoriev I.V."/>
            <person name="Woesten H.A.B."/>
        </authorList>
    </citation>
    <scope>NUCLEOTIDE SEQUENCE [LARGE SCALE GENOMIC DNA]</scope>
    <source>
        <strain evidence="3">H4-8 / FGSC 9210</strain>
    </source>
</reference>
<dbReference type="HOGENOM" id="CLU_619881_0_0_1"/>
<sequence>MTHDVTSAVLLPRIARRRRRAPPAGCPSASRQSTAGRPLLRLPIFLCSPAMFIFGRPPPPGPPRLAIPELLFEIFRDARLSRRDLSHAALVCRAWHAVADVVLWEDMPGLAPLLMLMPADAWTMTFRRALRASDWANVATRSCSVRRLTLFGAPPNCVQRAIIACPPPANLLPRLQTLTLTQLVARPGSGDAFATALACAFLHMLFSSGADTPYSSPRHLRLRDCAPDLARHVLAHPLAARLEDATLDVRLTDLARLPAPPTLRRLRVHALDDARRALPLQPRTLRDILPAHRALARLAHVEITGPVQLFDADVAAVARAWPALQTLVLTPQTTGASCLTLGALVPLARHCPKLDFIALPLCALDVPSEGAAGHYYLGGRPVASLDAAPLVLVLWRALGRSDRNYGAHVPNYDPVLLAKFLISLFPGLKRVSNDLAAERVAKGLAKEKVEDYWDTPVEQGIWDELERAMPLR</sequence>
<dbReference type="KEGG" id="scm:SCHCO_02600684"/>
<dbReference type="OrthoDB" id="2447803at2759"/>
<dbReference type="Proteomes" id="UP000007431">
    <property type="component" value="Unassembled WGS sequence"/>
</dbReference>
<evidence type="ECO:0000259" key="1">
    <source>
        <dbReference type="Pfam" id="PF12937"/>
    </source>
</evidence>
<dbReference type="AlphaFoldDB" id="D8QAP9"/>
<dbReference type="Pfam" id="PF12937">
    <property type="entry name" value="F-box-like"/>
    <property type="match status" value="1"/>
</dbReference>
<proteinExistence type="predicted"/>
<dbReference type="EMBL" id="GL377308">
    <property type="protein sequence ID" value="EFI95443.1"/>
    <property type="molecule type" value="Genomic_DNA"/>
</dbReference>
<dbReference type="GeneID" id="9587760"/>
<protein>
    <recommendedName>
        <fullName evidence="1">F-box domain-containing protein</fullName>
    </recommendedName>
</protein>
<keyword evidence="3" id="KW-1185">Reference proteome</keyword>
<accession>D8QAP9</accession>
<dbReference type="InParanoid" id="D8QAP9"/>
<dbReference type="RefSeq" id="XP_003030346.1">
    <property type="nucleotide sequence ID" value="XM_003030300.1"/>
</dbReference>
<evidence type="ECO:0000313" key="3">
    <source>
        <dbReference type="Proteomes" id="UP000007431"/>
    </source>
</evidence>
<dbReference type="Gene3D" id="1.20.1280.50">
    <property type="match status" value="1"/>
</dbReference>
<organism evidence="3">
    <name type="scientific">Schizophyllum commune (strain H4-8 / FGSC 9210)</name>
    <name type="common">Split gill fungus</name>
    <dbReference type="NCBI Taxonomy" id="578458"/>
    <lineage>
        <taxon>Eukaryota</taxon>
        <taxon>Fungi</taxon>
        <taxon>Dikarya</taxon>
        <taxon>Basidiomycota</taxon>
        <taxon>Agaricomycotina</taxon>
        <taxon>Agaricomycetes</taxon>
        <taxon>Agaricomycetidae</taxon>
        <taxon>Agaricales</taxon>
        <taxon>Schizophyllaceae</taxon>
        <taxon>Schizophyllum</taxon>
    </lineage>
</organism>